<dbReference type="EMBL" id="JAULSN010000008">
    <property type="protein sequence ID" value="KAK3365819.1"/>
    <property type="molecule type" value="Genomic_DNA"/>
</dbReference>
<reference evidence="2" key="1">
    <citation type="journal article" date="2023" name="Mol. Phylogenet. Evol.">
        <title>Genome-scale phylogeny and comparative genomics of the fungal order Sordariales.</title>
        <authorList>
            <person name="Hensen N."/>
            <person name="Bonometti L."/>
            <person name="Westerberg I."/>
            <person name="Brannstrom I.O."/>
            <person name="Guillou S."/>
            <person name="Cros-Aarteil S."/>
            <person name="Calhoun S."/>
            <person name="Haridas S."/>
            <person name="Kuo A."/>
            <person name="Mondo S."/>
            <person name="Pangilinan J."/>
            <person name="Riley R."/>
            <person name="LaButti K."/>
            <person name="Andreopoulos B."/>
            <person name="Lipzen A."/>
            <person name="Chen C."/>
            <person name="Yan M."/>
            <person name="Daum C."/>
            <person name="Ng V."/>
            <person name="Clum A."/>
            <person name="Steindorff A."/>
            <person name="Ohm R.A."/>
            <person name="Martin F."/>
            <person name="Silar P."/>
            <person name="Natvig D.O."/>
            <person name="Lalanne C."/>
            <person name="Gautier V."/>
            <person name="Ament-Velasquez S.L."/>
            <person name="Kruys A."/>
            <person name="Hutchinson M.I."/>
            <person name="Powell A.J."/>
            <person name="Barry K."/>
            <person name="Miller A.N."/>
            <person name="Grigoriev I.V."/>
            <person name="Debuchy R."/>
            <person name="Gladieux P."/>
            <person name="Hiltunen Thoren M."/>
            <person name="Johannesson H."/>
        </authorList>
    </citation>
    <scope>NUCLEOTIDE SEQUENCE</scope>
    <source>
        <strain evidence="2">CBS 958.72</strain>
    </source>
</reference>
<evidence type="ECO:0000256" key="1">
    <source>
        <dbReference type="SAM" id="MobiDB-lite"/>
    </source>
</evidence>
<name>A0AAE0N1B6_9PEZI</name>
<gene>
    <name evidence="2" type="ORF">B0T24DRAFT_401837</name>
</gene>
<proteinExistence type="predicted"/>
<evidence type="ECO:0000313" key="2">
    <source>
        <dbReference type="EMBL" id="KAK3365819.1"/>
    </source>
</evidence>
<keyword evidence="3" id="KW-1185">Reference proteome</keyword>
<protein>
    <submittedName>
        <fullName evidence="2">Uncharacterized protein</fullName>
    </submittedName>
</protein>
<feature type="compositionally biased region" description="Polar residues" evidence="1">
    <location>
        <begin position="42"/>
        <end position="55"/>
    </location>
</feature>
<dbReference type="AlphaFoldDB" id="A0AAE0N1B6"/>
<comment type="caution">
    <text evidence="2">The sequence shown here is derived from an EMBL/GenBank/DDBJ whole genome shotgun (WGS) entry which is preliminary data.</text>
</comment>
<sequence>MFLHTHRSPFFNGEHGLPGTGMRLWLAGCAAAAGQSQGRRSCPSSSLVQAGQPSSGGWRGVADWPDRDSCRINHSNQRRLAWPRLTILMWLQNTLYVAGRVTEYMQSNPPPHTPYWTANKLQPWPRELHAATASRAWNLQRILQLANSAVAGRGP</sequence>
<organism evidence="2 3">
    <name type="scientific">Lasiosphaeria ovina</name>
    <dbReference type="NCBI Taxonomy" id="92902"/>
    <lineage>
        <taxon>Eukaryota</taxon>
        <taxon>Fungi</taxon>
        <taxon>Dikarya</taxon>
        <taxon>Ascomycota</taxon>
        <taxon>Pezizomycotina</taxon>
        <taxon>Sordariomycetes</taxon>
        <taxon>Sordariomycetidae</taxon>
        <taxon>Sordariales</taxon>
        <taxon>Lasiosphaeriaceae</taxon>
        <taxon>Lasiosphaeria</taxon>
    </lineage>
</organism>
<accession>A0AAE0N1B6</accession>
<reference evidence="2" key="2">
    <citation type="submission" date="2023-06" db="EMBL/GenBank/DDBJ databases">
        <authorList>
            <consortium name="Lawrence Berkeley National Laboratory"/>
            <person name="Haridas S."/>
            <person name="Hensen N."/>
            <person name="Bonometti L."/>
            <person name="Westerberg I."/>
            <person name="Brannstrom I.O."/>
            <person name="Guillou S."/>
            <person name="Cros-Aarteil S."/>
            <person name="Calhoun S."/>
            <person name="Kuo A."/>
            <person name="Mondo S."/>
            <person name="Pangilinan J."/>
            <person name="Riley R."/>
            <person name="Labutti K."/>
            <person name="Andreopoulos B."/>
            <person name="Lipzen A."/>
            <person name="Chen C."/>
            <person name="Yanf M."/>
            <person name="Daum C."/>
            <person name="Ng V."/>
            <person name="Clum A."/>
            <person name="Steindorff A."/>
            <person name="Ohm R."/>
            <person name="Martin F."/>
            <person name="Silar P."/>
            <person name="Natvig D."/>
            <person name="Lalanne C."/>
            <person name="Gautier V."/>
            <person name="Ament-Velasquez S.L."/>
            <person name="Kruys A."/>
            <person name="Hutchinson M.I."/>
            <person name="Powell A.J."/>
            <person name="Barry K."/>
            <person name="Miller A.N."/>
            <person name="Grigoriev I.V."/>
            <person name="Debuchy R."/>
            <person name="Gladieux P."/>
            <person name="Thoren M.H."/>
            <person name="Johannesson H."/>
        </authorList>
    </citation>
    <scope>NUCLEOTIDE SEQUENCE</scope>
    <source>
        <strain evidence="2">CBS 958.72</strain>
    </source>
</reference>
<feature type="region of interest" description="Disordered" evidence="1">
    <location>
        <begin position="40"/>
        <end position="60"/>
    </location>
</feature>
<dbReference type="Proteomes" id="UP001287356">
    <property type="component" value="Unassembled WGS sequence"/>
</dbReference>
<evidence type="ECO:0000313" key="3">
    <source>
        <dbReference type="Proteomes" id="UP001287356"/>
    </source>
</evidence>